<sequence length="438" mass="48750">MPVGIFSAGPCVPCDSRPSSRGEAHVMKGLFYLTLVFAVECSTTGKTIKVPDSDPTLQDLIYKSAVPRSNEQIHDKVWWVPSGSTYKASKVTVISAGKPYTTYSLQLILQKSTCDIHVFIIIPLIMTAILGCGFIWIEELTVLDARKLYTPVSALSWKEEHVMNESVHAMRIWYFLRFDTPTLDAMAKEWEEAGAKYVREKYGDNSLIKCHIKHSRILDQGLTNNANRLKPYFAVTVAVLIAFTSLYSIKWDIKTDDGLSAIGVDDMFIAVAAWHNTELKYPGNSHSVLKKRMVEAISESSVAIFITSITDVLSFGVGTMTDIIAVEGFCAMTSACMFFTWLYQITFFAGLMVISAKVELAGRNSCIPCIKAVDIHAKEAEAEKIARERENEDNSRRRGMQPWLAKPVQGGNYNTSSFNCARSPTWPGNPQVTSDNPH</sequence>
<evidence type="ECO:0000256" key="2">
    <source>
        <dbReference type="ARBA" id="ARBA00005585"/>
    </source>
</evidence>
<proteinExistence type="inferred from homology"/>
<feature type="transmembrane region" description="Helical" evidence="8">
    <location>
        <begin position="302"/>
        <end position="325"/>
    </location>
</feature>
<dbReference type="PROSITE" id="PS50156">
    <property type="entry name" value="SSD"/>
    <property type="match status" value="1"/>
</dbReference>
<evidence type="ECO:0000256" key="6">
    <source>
        <dbReference type="ARBA" id="ARBA00023180"/>
    </source>
</evidence>
<dbReference type="InterPro" id="IPR000731">
    <property type="entry name" value="SSD"/>
</dbReference>
<comment type="subcellular location">
    <subcellularLocation>
        <location evidence="1">Membrane</location>
        <topology evidence="1">Multi-pass membrane protein</topology>
    </subcellularLocation>
</comment>
<accession>A0A2G9UEE2</accession>
<dbReference type="PANTHER" id="PTHR10796:SF91">
    <property type="entry name" value="SSD DOMAIN-CONTAINING PROTEIN"/>
    <property type="match status" value="1"/>
</dbReference>
<evidence type="ECO:0000256" key="4">
    <source>
        <dbReference type="ARBA" id="ARBA00022989"/>
    </source>
</evidence>
<evidence type="ECO:0000256" key="3">
    <source>
        <dbReference type="ARBA" id="ARBA00022692"/>
    </source>
</evidence>
<name>A0A2G9UEE2_TELCI</name>
<evidence type="ECO:0000256" key="1">
    <source>
        <dbReference type="ARBA" id="ARBA00004141"/>
    </source>
</evidence>
<dbReference type="GO" id="GO:0030659">
    <property type="term" value="C:cytoplasmic vesicle membrane"/>
    <property type="evidence" value="ECO:0007669"/>
    <property type="project" value="TreeGrafter"/>
</dbReference>
<protein>
    <submittedName>
        <fullName evidence="10">Patched family protein</fullName>
    </submittedName>
</protein>
<dbReference type="AlphaFoldDB" id="A0A2G9UEE2"/>
<evidence type="ECO:0000259" key="9">
    <source>
        <dbReference type="PROSITE" id="PS50156"/>
    </source>
</evidence>
<feature type="compositionally biased region" description="Basic and acidic residues" evidence="7">
    <location>
        <begin position="386"/>
        <end position="396"/>
    </location>
</feature>
<dbReference type="Pfam" id="PF02460">
    <property type="entry name" value="Patched"/>
    <property type="match status" value="1"/>
</dbReference>
<reference evidence="10 11" key="1">
    <citation type="submission" date="2015-09" db="EMBL/GenBank/DDBJ databases">
        <title>Draft genome of the parasitic nematode Teladorsagia circumcincta isolate WARC Sus (inbred).</title>
        <authorList>
            <person name="Mitreva M."/>
        </authorList>
    </citation>
    <scope>NUCLEOTIDE SEQUENCE [LARGE SCALE GENOMIC DNA]</scope>
    <source>
        <strain evidence="10 11">S</strain>
    </source>
</reference>
<keyword evidence="6" id="KW-0325">Glycoprotein</keyword>
<feature type="transmembrane region" description="Helical" evidence="8">
    <location>
        <begin position="232"/>
        <end position="249"/>
    </location>
</feature>
<gene>
    <name evidence="10" type="ORF">TELCIR_09607</name>
</gene>
<feature type="transmembrane region" description="Helical" evidence="8">
    <location>
        <begin position="116"/>
        <end position="137"/>
    </location>
</feature>
<dbReference type="SUPFAM" id="SSF82866">
    <property type="entry name" value="Multidrug efflux transporter AcrB transmembrane domain"/>
    <property type="match status" value="1"/>
</dbReference>
<feature type="compositionally biased region" description="Polar residues" evidence="7">
    <location>
        <begin position="411"/>
        <end position="438"/>
    </location>
</feature>
<keyword evidence="11" id="KW-1185">Reference proteome</keyword>
<keyword evidence="5 8" id="KW-0472">Membrane</keyword>
<dbReference type="InterPro" id="IPR003392">
    <property type="entry name" value="PTHD_SSD"/>
</dbReference>
<dbReference type="GO" id="GO:0018996">
    <property type="term" value="P:molting cycle, collagen and cuticulin-based cuticle"/>
    <property type="evidence" value="ECO:0007669"/>
    <property type="project" value="TreeGrafter"/>
</dbReference>
<evidence type="ECO:0000256" key="8">
    <source>
        <dbReference type="SAM" id="Phobius"/>
    </source>
</evidence>
<dbReference type="GO" id="GO:0005886">
    <property type="term" value="C:plasma membrane"/>
    <property type="evidence" value="ECO:0007669"/>
    <property type="project" value="TreeGrafter"/>
</dbReference>
<dbReference type="OrthoDB" id="5830980at2759"/>
<feature type="region of interest" description="Disordered" evidence="7">
    <location>
        <begin position="386"/>
        <end position="438"/>
    </location>
</feature>
<dbReference type="Proteomes" id="UP000230423">
    <property type="component" value="Unassembled WGS sequence"/>
</dbReference>
<keyword evidence="3 8" id="KW-0812">Transmembrane</keyword>
<organism evidence="10 11">
    <name type="scientific">Teladorsagia circumcincta</name>
    <name type="common">Brown stomach worm</name>
    <name type="synonym">Ostertagia circumcincta</name>
    <dbReference type="NCBI Taxonomy" id="45464"/>
    <lineage>
        <taxon>Eukaryota</taxon>
        <taxon>Metazoa</taxon>
        <taxon>Ecdysozoa</taxon>
        <taxon>Nematoda</taxon>
        <taxon>Chromadorea</taxon>
        <taxon>Rhabditida</taxon>
        <taxon>Rhabditina</taxon>
        <taxon>Rhabditomorpha</taxon>
        <taxon>Strongyloidea</taxon>
        <taxon>Trichostrongylidae</taxon>
        <taxon>Teladorsagia</taxon>
    </lineage>
</organism>
<evidence type="ECO:0000313" key="11">
    <source>
        <dbReference type="Proteomes" id="UP000230423"/>
    </source>
</evidence>
<dbReference type="EMBL" id="KZ347027">
    <property type="protein sequence ID" value="PIO68599.1"/>
    <property type="molecule type" value="Genomic_DNA"/>
</dbReference>
<evidence type="ECO:0000313" key="10">
    <source>
        <dbReference type="EMBL" id="PIO68599.1"/>
    </source>
</evidence>
<feature type="domain" description="SSD" evidence="9">
    <location>
        <begin position="231"/>
        <end position="354"/>
    </location>
</feature>
<keyword evidence="4 8" id="KW-1133">Transmembrane helix</keyword>
<feature type="transmembrane region" description="Helical" evidence="8">
    <location>
        <begin position="331"/>
        <end position="354"/>
    </location>
</feature>
<evidence type="ECO:0000256" key="5">
    <source>
        <dbReference type="ARBA" id="ARBA00023136"/>
    </source>
</evidence>
<comment type="similarity">
    <text evidence="2">Belongs to the patched family.</text>
</comment>
<evidence type="ECO:0000256" key="7">
    <source>
        <dbReference type="SAM" id="MobiDB-lite"/>
    </source>
</evidence>
<dbReference type="GO" id="GO:0006897">
    <property type="term" value="P:endocytosis"/>
    <property type="evidence" value="ECO:0007669"/>
    <property type="project" value="TreeGrafter"/>
</dbReference>
<dbReference type="InterPro" id="IPR051697">
    <property type="entry name" value="Patched_domain-protein"/>
</dbReference>
<dbReference type="PANTHER" id="PTHR10796">
    <property type="entry name" value="PATCHED-RELATED"/>
    <property type="match status" value="1"/>
</dbReference>